<name>A0A921GCP3_9FIRM</name>
<protein>
    <submittedName>
        <fullName evidence="1">Uncharacterized protein</fullName>
    </submittedName>
</protein>
<reference evidence="1" key="2">
    <citation type="submission" date="2021-09" db="EMBL/GenBank/DDBJ databases">
        <authorList>
            <person name="Gilroy R."/>
        </authorList>
    </citation>
    <scope>NUCLEOTIDE SEQUENCE</scope>
    <source>
        <strain evidence="1">CHK193-16274</strain>
    </source>
</reference>
<accession>A0A921GCP3</accession>
<sequence length="52" mass="6029">MIKNYMLGCQIINNNVNINYVNDKFVININIGHFGIRSEIELHNTCCYGTYC</sequence>
<proteinExistence type="predicted"/>
<gene>
    <name evidence="1" type="ORF">K8V91_07910</name>
</gene>
<comment type="caution">
    <text evidence="1">The sequence shown here is derived from an EMBL/GenBank/DDBJ whole genome shotgun (WGS) entry which is preliminary data.</text>
</comment>
<dbReference type="EMBL" id="DYWV01000266">
    <property type="protein sequence ID" value="HJF40835.1"/>
    <property type="molecule type" value="Genomic_DNA"/>
</dbReference>
<organism evidence="1 2">
    <name type="scientific">Thomasclavelia spiroformis</name>
    <dbReference type="NCBI Taxonomy" id="29348"/>
    <lineage>
        <taxon>Bacteria</taxon>
        <taxon>Bacillati</taxon>
        <taxon>Bacillota</taxon>
        <taxon>Erysipelotrichia</taxon>
        <taxon>Erysipelotrichales</taxon>
        <taxon>Coprobacillaceae</taxon>
        <taxon>Thomasclavelia</taxon>
    </lineage>
</organism>
<evidence type="ECO:0000313" key="2">
    <source>
        <dbReference type="Proteomes" id="UP000749320"/>
    </source>
</evidence>
<dbReference type="Proteomes" id="UP000749320">
    <property type="component" value="Unassembled WGS sequence"/>
</dbReference>
<reference evidence="1" key="1">
    <citation type="journal article" date="2021" name="PeerJ">
        <title>Extensive microbial diversity within the chicken gut microbiome revealed by metagenomics and culture.</title>
        <authorList>
            <person name="Gilroy R."/>
            <person name="Ravi A."/>
            <person name="Getino M."/>
            <person name="Pursley I."/>
            <person name="Horton D.L."/>
            <person name="Alikhan N.F."/>
            <person name="Baker D."/>
            <person name="Gharbi K."/>
            <person name="Hall N."/>
            <person name="Watson M."/>
            <person name="Adriaenssens E.M."/>
            <person name="Foster-Nyarko E."/>
            <person name="Jarju S."/>
            <person name="Secka A."/>
            <person name="Antonio M."/>
            <person name="Oren A."/>
            <person name="Chaudhuri R.R."/>
            <person name="La Ragione R."/>
            <person name="Hildebrand F."/>
            <person name="Pallen M.J."/>
        </authorList>
    </citation>
    <scope>NUCLEOTIDE SEQUENCE</scope>
    <source>
        <strain evidence="1">CHK193-16274</strain>
    </source>
</reference>
<dbReference type="AlphaFoldDB" id="A0A921GCP3"/>
<evidence type="ECO:0000313" key="1">
    <source>
        <dbReference type="EMBL" id="HJF40835.1"/>
    </source>
</evidence>